<proteinExistence type="predicted"/>
<reference evidence="1" key="2">
    <citation type="submission" date="2019-07" db="EMBL/GenBank/DDBJ databases">
        <authorList>
            <person name="Yang Y."/>
            <person name="Bocs S."/>
            <person name="Baudouin L."/>
        </authorList>
    </citation>
    <scope>NUCLEOTIDE SEQUENCE</scope>
    <source>
        <tissue evidence="1">Spear leaf of Hainan Tall coconut</tissue>
    </source>
</reference>
<organism evidence="1 2">
    <name type="scientific">Cocos nucifera</name>
    <name type="common">Coconut palm</name>
    <dbReference type="NCBI Taxonomy" id="13894"/>
    <lineage>
        <taxon>Eukaryota</taxon>
        <taxon>Viridiplantae</taxon>
        <taxon>Streptophyta</taxon>
        <taxon>Embryophyta</taxon>
        <taxon>Tracheophyta</taxon>
        <taxon>Spermatophyta</taxon>
        <taxon>Magnoliopsida</taxon>
        <taxon>Liliopsida</taxon>
        <taxon>Arecaceae</taxon>
        <taxon>Arecoideae</taxon>
        <taxon>Cocoseae</taxon>
        <taxon>Attaleinae</taxon>
        <taxon>Cocos</taxon>
    </lineage>
</organism>
<evidence type="ECO:0000313" key="2">
    <source>
        <dbReference type="Proteomes" id="UP000797356"/>
    </source>
</evidence>
<dbReference type="OrthoDB" id="1045822at2759"/>
<keyword evidence="2" id="KW-1185">Reference proteome</keyword>
<protein>
    <submittedName>
        <fullName evidence="1">Putative Cell number regulator 1</fullName>
    </submittedName>
</protein>
<dbReference type="NCBIfam" id="TIGR01571">
    <property type="entry name" value="A_thal_Cys_rich"/>
    <property type="match status" value="1"/>
</dbReference>
<name>A0A8K0IHD6_COCNU</name>
<sequence length="76" mass="8901">MYSCFYRTKLRQQYSLEKKPCNDCLVHCCCEGLALCQEYRELQRRGFDMSIGWEANMDKKRQGATLPPGIQEGMSR</sequence>
<dbReference type="EMBL" id="CM017879">
    <property type="protein sequence ID" value="KAG1358730.1"/>
    <property type="molecule type" value="Genomic_DNA"/>
</dbReference>
<accession>A0A8K0IHD6</accession>
<evidence type="ECO:0000313" key="1">
    <source>
        <dbReference type="EMBL" id="KAG1358730.1"/>
    </source>
</evidence>
<dbReference type="Proteomes" id="UP000797356">
    <property type="component" value="Chromosome 8"/>
</dbReference>
<dbReference type="Pfam" id="PF04749">
    <property type="entry name" value="PLAC8"/>
    <property type="match status" value="1"/>
</dbReference>
<dbReference type="PANTHER" id="PTHR15907">
    <property type="entry name" value="DUF614 FAMILY PROTEIN-RELATED"/>
    <property type="match status" value="1"/>
</dbReference>
<dbReference type="InterPro" id="IPR006461">
    <property type="entry name" value="PLAC_motif_containing"/>
</dbReference>
<dbReference type="AlphaFoldDB" id="A0A8K0IHD6"/>
<gene>
    <name evidence="1" type="ORF">COCNU_08G001760</name>
</gene>
<comment type="caution">
    <text evidence="1">The sequence shown here is derived from an EMBL/GenBank/DDBJ whole genome shotgun (WGS) entry which is preliminary data.</text>
</comment>
<reference evidence="1" key="1">
    <citation type="journal article" date="2017" name="Gigascience">
        <title>The genome draft of coconut (Cocos nucifera).</title>
        <authorList>
            <person name="Xiao Y."/>
            <person name="Xu P."/>
            <person name="Fan H."/>
            <person name="Baudouin L."/>
            <person name="Xia W."/>
            <person name="Bocs S."/>
            <person name="Xu J."/>
            <person name="Li Q."/>
            <person name="Guo A."/>
            <person name="Zhou L."/>
            <person name="Li J."/>
            <person name="Wu Y."/>
            <person name="Ma Z."/>
            <person name="Armero A."/>
            <person name="Issali A.E."/>
            <person name="Liu N."/>
            <person name="Peng M."/>
            <person name="Yang Y."/>
        </authorList>
    </citation>
    <scope>NUCLEOTIDE SEQUENCE</scope>
    <source>
        <tissue evidence="1">Spear leaf of Hainan Tall coconut</tissue>
    </source>
</reference>